<evidence type="ECO:0000313" key="8">
    <source>
        <dbReference type="EMBL" id="MCY6371982.1"/>
    </source>
</evidence>
<comment type="subcellular location">
    <subcellularLocation>
        <location evidence="6">Cell membrane</location>
        <topology evidence="6">Multi-pass membrane protein</topology>
    </subcellularLocation>
    <subcellularLocation>
        <location evidence="1">Membrane</location>
        <topology evidence="1">Multi-pass membrane protein</topology>
    </subcellularLocation>
</comment>
<evidence type="ECO:0000313" key="9">
    <source>
        <dbReference type="Proteomes" id="UP001079657"/>
    </source>
</evidence>
<comment type="similarity">
    <text evidence="2 6">Belongs to the ABC-3 integral membrane protein family.</text>
</comment>
<feature type="transmembrane region" description="Helical" evidence="7">
    <location>
        <begin position="188"/>
        <end position="207"/>
    </location>
</feature>
<dbReference type="CDD" id="cd06550">
    <property type="entry name" value="TM_ABC_iron-siderophores_like"/>
    <property type="match status" value="1"/>
</dbReference>
<dbReference type="InterPro" id="IPR001626">
    <property type="entry name" value="ABC_TroCD"/>
</dbReference>
<evidence type="ECO:0000256" key="1">
    <source>
        <dbReference type="ARBA" id="ARBA00004141"/>
    </source>
</evidence>
<dbReference type="InterPro" id="IPR037294">
    <property type="entry name" value="ABC_BtuC-like"/>
</dbReference>
<feature type="transmembrane region" description="Helical" evidence="7">
    <location>
        <begin position="219"/>
        <end position="237"/>
    </location>
</feature>
<dbReference type="RefSeq" id="WP_268050893.1">
    <property type="nucleotide sequence ID" value="NZ_JAPQES010000006.1"/>
</dbReference>
<keyword evidence="4 7" id="KW-1133">Transmembrane helix</keyword>
<comment type="caution">
    <text evidence="8">The sequence shown here is derived from an EMBL/GenBank/DDBJ whole genome shotgun (WGS) entry which is preliminary data.</text>
</comment>
<organism evidence="8 9">
    <name type="scientific">Clostridium ganghwense</name>
    <dbReference type="NCBI Taxonomy" id="312089"/>
    <lineage>
        <taxon>Bacteria</taxon>
        <taxon>Bacillati</taxon>
        <taxon>Bacillota</taxon>
        <taxon>Clostridia</taxon>
        <taxon>Eubacteriales</taxon>
        <taxon>Clostridiaceae</taxon>
        <taxon>Clostridium</taxon>
    </lineage>
</organism>
<sequence length="285" mass="31234">MIRAFMEYAFMRHAVLGIILASIVCGIIGTIIVEKKLVMMSGGIAHTAFGGIGMGYFLGIEPIIGALVFAVLSSLGIAKINRSTNTNSDTLIGMFWSLGMALGILFIAFTPGYPPDMTSYLFGDILKVSSMDITVMIILDIIVVSIISLLFNYFKAYLFDNEFTSIIGVNTVFLEYLLYMLIACAIVVLIRVVGIILIIALLTVPPATAKQFTYDLKKIMIISSLLGIVFGFSGLIISYYFNIASGASIIIVAVGSYIVISTLKNKFRIIERRSNKIIKELNEKR</sequence>
<feature type="transmembrane region" description="Helical" evidence="7">
    <location>
        <begin position="53"/>
        <end position="78"/>
    </location>
</feature>
<gene>
    <name evidence="8" type="ORF">OXH55_15205</name>
</gene>
<proteinExistence type="inferred from homology"/>
<evidence type="ECO:0000256" key="3">
    <source>
        <dbReference type="ARBA" id="ARBA00022692"/>
    </source>
</evidence>
<keyword evidence="3 6" id="KW-0812">Transmembrane</keyword>
<dbReference type="SUPFAM" id="SSF81345">
    <property type="entry name" value="ABC transporter involved in vitamin B12 uptake, BtuC"/>
    <property type="match status" value="1"/>
</dbReference>
<dbReference type="EMBL" id="JAPQES010000006">
    <property type="protein sequence ID" value="MCY6371982.1"/>
    <property type="molecule type" value="Genomic_DNA"/>
</dbReference>
<feature type="transmembrane region" description="Helical" evidence="7">
    <location>
        <begin position="163"/>
        <end position="182"/>
    </location>
</feature>
<feature type="transmembrane region" description="Helical" evidence="7">
    <location>
        <begin position="133"/>
        <end position="151"/>
    </location>
</feature>
<dbReference type="Proteomes" id="UP001079657">
    <property type="component" value="Unassembled WGS sequence"/>
</dbReference>
<feature type="transmembrane region" description="Helical" evidence="7">
    <location>
        <begin position="243"/>
        <end position="263"/>
    </location>
</feature>
<evidence type="ECO:0000256" key="4">
    <source>
        <dbReference type="ARBA" id="ARBA00022989"/>
    </source>
</evidence>
<evidence type="ECO:0000256" key="5">
    <source>
        <dbReference type="ARBA" id="ARBA00023136"/>
    </source>
</evidence>
<dbReference type="Pfam" id="PF00950">
    <property type="entry name" value="ABC-3"/>
    <property type="match status" value="1"/>
</dbReference>
<name>A0ABT4CSF5_9CLOT</name>
<feature type="transmembrane region" description="Helical" evidence="7">
    <location>
        <begin position="12"/>
        <end position="33"/>
    </location>
</feature>
<evidence type="ECO:0000256" key="7">
    <source>
        <dbReference type="SAM" id="Phobius"/>
    </source>
</evidence>
<accession>A0ABT4CSF5</accession>
<dbReference type="PANTHER" id="PTHR30477:SF18">
    <property type="entry name" value="METAL TRANSPORT SYSTEM MEMBRANE PROTEIN CT_417-RELATED"/>
    <property type="match status" value="1"/>
</dbReference>
<feature type="transmembrane region" description="Helical" evidence="7">
    <location>
        <begin position="90"/>
        <end position="113"/>
    </location>
</feature>
<keyword evidence="9" id="KW-1185">Reference proteome</keyword>
<evidence type="ECO:0000256" key="6">
    <source>
        <dbReference type="RuleBase" id="RU003943"/>
    </source>
</evidence>
<reference evidence="8" key="1">
    <citation type="submission" date="2022-12" db="EMBL/GenBank/DDBJ databases">
        <authorList>
            <person name="Wang J."/>
        </authorList>
    </citation>
    <scope>NUCLEOTIDE SEQUENCE</scope>
    <source>
        <strain evidence="8">HY-42-06</strain>
    </source>
</reference>
<keyword evidence="6" id="KW-0813">Transport</keyword>
<evidence type="ECO:0000256" key="2">
    <source>
        <dbReference type="ARBA" id="ARBA00008034"/>
    </source>
</evidence>
<keyword evidence="5 7" id="KW-0472">Membrane</keyword>
<dbReference type="Gene3D" id="1.10.3470.10">
    <property type="entry name" value="ABC transporter involved in vitamin B12 uptake, BtuC"/>
    <property type="match status" value="1"/>
</dbReference>
<dbReference type="PANTHER" id="PTHR30477">
    <property type="entry name" value="ABC-TRANSPORTER METAL-BINDING PROTEIN"/>
    <property type="match status" value="1"/>
</dbReference>
<protein>
    <submittedName>
        <fullName evidence="8">Metal ABC transporter permease</fullName>
    </submittedName>
</protein>